<feature type="transmembrane region" description="Helical" evidence="1">
    <location>
        <begin position="203"/>
        <end position="222"/>
    </location>
</feature>
<comment type="caution">
    <text evidence="2">The sequence shown here is derived from an EMBL/GenBank/DDBJ whole genome shotgun (WGS) entry which is preliminary data.</text>
</comment>
<accession>A0A428HLE7</accession>
<keyword evidence="1" id="KW-0812">Transmembrane</keyword>
<organism evidence="2 3">
    <name type="scientific">Streptococcus cristatus</name>
    <dbReference type="NCBI Taxonomy" id="45634"/>
    <lineage>
        <taxon>Bacteria</taxon>
        <taxon>Bacillati</taxon>
        <taxon>Bacillota</taxon>
        <taxon>Bacilli</taxon>
        <taxon>Lactobacillales</taxon>
        <taxon>Streptococcaceae</taxon>
        <taxon>Streptococcus</taxon>
    </lineage>
</organism>
<feature type="transmembrane region" description="Helical" evidence="1">
    <location>
        <begin position="286"/>
        <end position="310"/>
    </location>
</feature>
<reference evidence="2 3" key="1">
    <citation type="submission" date="2018-11" db="EMBL/GenBank/DDBJ databases">
        <title>Species Designations Belie Phenotypic and Genotypic Heterogeneity in Oral Streptococci.</title>
        <authorList>
            <person name="Velsko I."/>
        </authorList>
    </citation>
    <scope>NUCLEOTIDE SEQUENCE [LARGE SCALE GENOMIC DNA]</scope>
    <source>
        <strain evidence="2 3">BCC13</strain>
    </source>
</reference>
<keyword evidence="1" id="KW-1133">Transmembrane helix</keyword>
<protein>
    <submittedName>
        <fullName evidence="2">Uncharacterized protein</fullName>
    </submittedName>
</protein>
<name>A0A428HLE7_STRCR</name>
<feature type="transmembrane region" description="Helical" evidence="1">
    <location>
        <begin position="126"/>
        <end position="148"/>
    </location>
</feature>
<feature type="transmembrane region" description="Helical" evidence="1">
    <location>
        <begin position="177"/>
        <end position="197"/>
    </location>
</feature>
<evidence type="ECO:0000256" key="1">
    <source>
        <dbReference type="SAM" id="Phobius"/>
    </source>
</evidence>
<feature type="transmembrane region" description="Helical" evidence="1">
    <location>
        <begin position="27"/>
        <end position="45"/>
    </location>
</feature>
<gene>
    <name evidence="2" type="ORF">D8790_00010</name>
</gene>
<proteinExistence type="predicted"/>
<dbReference type="RefSeq" id="WP_125387139.1">
    <property type="nucleotide sequence ID" value="NZ_RJPU01000001.1"/>
</dbReference>
<dbReference type="Proteomes" id="UP000278843">
    <property type="component" value="Unassembled WGS sequence"/>
</dbReference>
<keyword evidence="1" id="KW-0472">Membrane</keyword>
<sequence length="324" mass="37391">MKEKTVTEVEELNKAYFKSLANTRASASMMLISFTGAVIFGVELYTIDFGLQKSSNIFFNFILLYSVYLIVATVIPLGMSFIYRKQILSTILLLLLYIGIFLSLMLTCYILFTVNNNGFQEFNESSIPVILFLVTSTVCGFIYQYFWLMRQLKNGFSASRTVRNYFAKSSAYSQESILIIFMLVLLTSAFVGKFAMVLGITSTLLYCYAFPQLIIEVAYLLYLKTQSKEYWEDVPKKQETFRNLFKYFSLKKAKIRISLEILLCAIFLGIMYNIGYFNPSSYTPRWLIWLGRIFILLIGLDILGSFILSMMKRLKTGFKKGKKQ</sequence>
<feature type="transmembrane region" description="Helical" evidence="1">
    <location>
        <begin position="91"/>
        <end position="114"/>
    </location>
</feature>
<evidence type="ECO:0000313" key="3">
    <source>
        <dbReference type="Proteomes" id="UP000278843"/>
    </source>
</evidence>
<feature type="transmembrane region" description="Helical" evidence="1">
    <location>
        <begin position="255"/>
        <end position="274"/>
    </location>
</feature>
<dbReference type="EMBL" id="RJPU01000001">
    <property type="protein sequence ID" value="RSJ96642.1"/>
    <property type="molecule type" value="Genomic_DNA"/>
</dbReference>
<feature type="transmembrane region" description="Helical" evidence="1">
    <location>
        <begin position="57"/>
        <end position="79"/>
    </location>
</feature>
<dbReference type="AlphaFoldDB" id="A0A428HLE7"/>
<evidence type="ECO:0000313" key="2">
    <source>
        <dbReference type="EMBL" id="RSJ96642.1"/>
    </source>
</evidence>